<dbReference type="GO" id="GO:0016020">
    <property type="term" value="C:membrane"/>
    <property type="evidence" value="ECO:0007669"/>
    <property type="project" value="UniProtKB-SubCell"/>
</dbReference>
<gene>
    <name evidence="8" type="primary">Contig13369.g14265</name>
    <name evidence="8" type="ORF">STYLEM_5689</name>
</gene>
<feature type="domain" description="TLC" evidence="7">
    <location>
        <begin position="114"/>
        <end position="325"/>
    </location>
</feature>
<dbReference type="GO" id="GO:0046513">
    <property type="term" value="P:ceramide biosynthetic process"/>
    <property type="evidence" value="ECO:0007669"/>
    <property type="project" value="InterPro"/>
</dbReference>
<feature type="transmembrane region" description="Helical" evidence="6">
    <location>
        <begin position="248"/>
        <end position="267"/>
    </location>
</feature>
<dbReference type="EMBL" id="CCKQ01005483">
    <property type="protein sequence ID" value="CDW76728.1"/>
    <property type="molecule type" value="Genomic_DNA"/>
</dbReference>
<keyword evidence="4 5" id="KW-0472">Membrane</keyword>
<proteinExistence type="predicted"/>
<dbReference type="OrthoDB" id="284421at2759"/>
<evidence type="ECO:0000256" key="6">
    <source>
        <dbReference type="SAM" id="Phobius"/>
    </source>
</evidence>
<dbReference type="InterPro" id="IPR016439">
    <property type="entry name" value="Lag1/Lac1-like"/>
</dbReference>
<keyword evidence="9" id="KW-1185">Reference proteome</keyword>
<dbReference type="PANTHER" id="PTHR12560:SF0">
    <property type="entry name" value="LD18904P"/>
    <property type="match status" value="1"/>
</dbReference>
<evidence type="ECO:0000313" key="9">
    <source>
        <dbReference type="Proteomes" id="UP000039865"/>
    </source>
</evidence>
<dbReference type="PIRSF" id="PIRSF005225">
    <property type="entry name" value="LAG1_LAC1"/>
    <property type="match status" value="1"/>
</dbReference>
<dbReference type="PROSITE" id="PS50922">
    <property type="entry name" value="TLC"/>
    <property type="match status" value="1"/>
</dbReference>
<evidence type="ECO:0000256" key="2">
    <source>
        <dbReference type="ARBA" id="ARBA00022692"/>
    </source>
</evidence>
<reference evidence="8 9" key="1">
    <citation type="submission" date="2014-06" db="EMBL/GenBank/DDBJ databases">
        <authorList>
            <person name="Swart Estienne"/>
        </authorList>
    </citation>
    <scope>NUCLEOTIDE SEQUENCE [LARGE SCALE GENOMIC DNA]</scope>
    <source>
        <strain evidence="8 9">130c</strain>
    </source>
</reference>
<dbReference type="GO" id="GO:0005783">
    <property type="term" value="C:endoplasmic reticulum"/>
    <property type="evidence" value="ECO:0007669"/>
    <property type="project" value="TreeGrafter"/>
</dbReference>
<evidence type="ECO:0000259" key="7">
    <source>
        <dbReference type="PROSITE" id="PS50922"/>
    </source>
</evidence>
<evidence type="ECO:0000256" key="5">
    <source>
        <dbReference type="PROSITE-ProRule" id="PRU00205"/>
    </source>
</evidence>
<dbReference type="PANTHER" id="PTHR12560">
    <property type="entry name" value="LONGEVITY ASSURANCE FACTOR 1 LAG1"/>
    <property type="match status" value="1"/>
</dbReference>
<dbReference type="OMA" id="WADIFTS"/>
<evidence type="ECO:0000256" key="1">
    <source>
        <dbReference type="ARBA" id="ARBA00004141"/>
    </source>
</evidence>
<protein>
    <submittedName>
        <fullName evidence="8">Lag1 longevity assurance</fullName>
    </submittedName>
</protein>
<evidence type="ECO:0000256" key="4">
    <source>
        <dbReference type="ARBA" id="ARBA00023136"/>
    </source>
</evidence>
<name>A0A078A375_STYLE</name>
<dbReference type="SMART" id="SM00724">
    <property type="entry name" value="TLC"/>
    <property type="match status" value="1"/>
</dbReference>
<keyword evidence="2 5" id="KW-0812">Transmembrane</keyword>
<accession>A0A078A375</accession>
<comment type="subcellular location">
    <subcellularLocation>
        <location evidence="1">Membrane</location>
        <topology evidence="1">Multi-pass membrane protein</topology>
    </subcellularLocation>
</comment>
<organism evidence="8 9">
    <name type="scientific">Stylonychia lemnae</name>
    <name type="common">Ciliate</name>
    <dbReference type="NCBI Taxonomy" id="5949"/>
    <lineage>
        <taxon>Eukaryota</taxon>
        <taxon>Sar</taxon>
        <taxon>Alveolata</taxon>
        <taxon>Ciliophora</taxon>
        <taxon>Intramacronucleata</taxon>
        <taxon>Spirotrichea</taxon>
        <taxon>Stichotrichia</taxon>
        <taxon>Sporadotrichida</taxon>
        <taxon>Oxytrichidae</taxon>
        <taxon>Stylonychinae</taxon>
        <taxon>Stylonychia</taxon>
    </lineage>
</organism>
<feature type="transmembrane region" description="Helical" evidence="6">
    <location>
        <begin position="30"/>
        <end position="54"/>
    </location>
</feature>
<evidence type="ECO:0000256" key="3">
    <source>
        <dbReference type="ARBA" id="ARBA00022989"/>
    </source>
</evidence>
<dbReference type="Proteomes" id="UP000039865">
    <property type="component" value="Unassembled WGS sequence"/>
</dbReference>
<dbReference type="Pfam" id="PF03798">
    <property type="entry name" value="TRAM_LAG1_CLN8"/>
    <property type="match status" value="1"/>
</dbReference>
<dbReference type="AlphaFoldDB" id="A0A078A375"/>
<dbReference type="InParanoid" id="A0A078A375"/>
<feature type="transmembrane region" description="Helical" evidence="6">
    <location>
        <begin position="74"/>
        <end position="96"/>
    </location>
</feature>
<dbReference type="GO" id="GO:0050291">
    <property type="term" value="F:sphingosine N-acyltransferase activity"/>
    <property type="evidence" value="ECO:0007669"/>
    <property type="project" value="InterPro"/>
</dbReference>
<evidence type="ECO:0000313" key="8">
    <source>
        <dbReference type="EMBL" id="CDW76728.1"/>
    </source>
</evidence>
<feature type="transmembrane region" description="Helical" evidence="6">
    <location>
        <begin position="297"/>
        <end position="317"/>
    </location>
</feature>
<keyword evidence="3 6" id="KW-1133">Transmembrane helix</keyword>
<sequence length="342" mass="39709">MSTATKGQLKPNSANGAATVKEVISQKSQFTFLMIGIVAIIGTIRFIMEYGSIINWMQTNFQEPSYGWPSFKDFYITLIFGVFSVIANSIINMFTYKMFYNVCKEKNNEDIRVSKTIKSCNSLYKSIYFILVTIWGYQTLKDEPYLPKELFGKGHLQFINDNYPVQVWPVGLRCYYLGTMGYHVHQLFAHALHPIRNDFIEMFLHHVVTLTLYGGSYLINETAAGSVIMFLHDWADIFTSLVRCFTETTLVTCSVVSAIGMTVSWFYTRIYVFPMTIYYSCFDRDIYHGAKFYGDKYFGSLLIILYILHVYWFFVLLKSIHRFTKLGKTDDLQQRVEAKKTQ</sequence>
<dbReference type="InterPro" id="IPR006634">
    <property type="entry name" value="TLC-dom"/>
</dbReference>